<keyword evidence="3" id="KW-0963">Cytoplasm</keyword>
<feature type="compositionally biased region" description="Low complexity" evidence="8">
    <location>
        <begin position="632"/>
        <end position="651"/>
    </location>
</feature>
<dbReference type="Gene3D" id="1.20.970.30">
    <property type="entry name" value="eIF4G, eIF4E-binding domain"/>
    <property type="match status" value="1"/>
</dbReference>
<dbReference type="GO" id="GO:0016281">
    <property type="term" value="C:eukaryotic translation initiation factor 4F complex"/>
    <property type="evidence" value="ECO:0007669"/>
    <property type="project" value="TreeGrafter"/>
</dbReference>
<evidence type="ECO:0000256" key="4">
    <source>
        <dbReference type="ARBA" id="ARBA00022540"/>
    </source>
</evidence>
<feature type="compositionally biased region" description="Gly residues" evidence="8">
    <location>
        <begin position="124"/>
        <end position="134"/>
    </location>
</feature>
<feature type="compositionally biased region" description="Basic and acidic residues" evidence="8">
    <location>
        <begin position="381"/>
        <end position="392"/>
    </location>
</feature>
<feature type="compositionally biased region" description="Low complexity" evidence="8">
    <location>
        <begin position="237"/>
        <end position="251"/>
    </location>
</feature>
<dbReference type="SMART" id="SM00543">
    <property type="entry name" value="MIF4G"/>
    <property type="match status" value="1"/>
</dbReference>
<feature type="compositionally biased region" description="Polar residues" evidence="8">
    <location>
        <begin position="1551"/>
        <end position="1561"/>
    </location>
</feature>
<accession>A0A9P7YK62</accession>
<feature type="region of interest" description="Disordered" evidence="8">
    <location>
        <begin position="1"/>
        <end position="392"/>
    </location>
</feature>
<dbReference type="GO" id="GO:0003729">
    <property type="term" value="F:mRNA binding"/>
    <property type="evidence" value="ECO:0007669"/>
    <property type="project" value="TreeGrafter"/>
</dbReference>
<feature type="compositionally biased region" description="Low complexity" evidence="8">
    <location>
        <begin position="82"/>
        <end position="95"/>
    </location>
</feature>
<keyword evidence="4 10" id="KW-0396">Initiation factor</keyword>
<dbReference type="InterPro" id="IPR003890">
    <property type="entry name" value="MIF4G-like_typ-3"/>
</dbReference>
<dbReference type="OrthoDB" id="514777at2759"/>
<feature type="region of interest" description="Disordered" evidence="8">
    <location>
        <begin position="1064"/>
        <end position="1126"/>
    </location>
</feature>
<feature type="compositionally biased region" description="Low complexity" evidence="8">
    <location>
        <begin position="1450"/>
        <end position="1460"/>
    </location>
</feature>
<dbReference type="EMBL" id="MU251436">
    <property type="protein sequence ID" value="KAG9235283.1"/>
    <property type="molecule type" value="Genomic_DNA"/>
</dbReference>
<dbReference type="PANTHER" id="PTHR23253">
    <property type="entry name" value="EUKARYOTIC TRANSLATION INITIATION FACTOR 4 GAMMA"/>
    <property type="match status" value="1"/>
</dbReference>
<evidence type="ECO:0000256" key="3">
    <source>
        <dbReference type="ARBA" id="ARBA00022490"/>
    </source>
</evidence>
<evidence type="ECO:0000313" key="10">
    <source>
        <dbReference type="EMBL" id="KAG9235283.1"/>
    </source>
</evidence>
<dbReference type="Pfam" id="PF02854">
    <property type="entry name" value="MIF4G"/>
    <property type="match status" value="1"/>
</dbReference>
<feature type="region of interest" description="Disordered" evidence="8">
    <location>
        <begin position="443"/>
        <end position="468"/>
    </location>
</feature>
<reference evidence="10" key="1">
    <citation type="journal article" date="2021" name="IMA Fungus">
        <title>Genomic characterization of three marine fungi, including Emericellopsis atlantica sp. nov. with signatures of a generalist lifestyle and marine biomass degradation.</title>
        <authorList>
            <person name="Hagestad O.C."/>
            <person name="Hou L."/>
            <person name="Andersen J.H."/>
            <person name="Hansen E.H."/>
            <person name="Altermark B."/>
            <person name="Li C."/>
            <person name="Kuhnert E."/>
            <person name="Cox R.J."/>
            <person name="Crous P.W."/>
            <person name="Spatafora J.W."/>
            <person name="Lail K."/>
            <person name="Amirebrahimi M."/>
            <person name="Lipzen A."/>
            <person name="Pangilinan J."/>
            <person name="Andreopoulos W."/>
            <person name="Hayes R.D."/>
            <person name="Ng V."/>
            <person name="Grigoriev I.V."/>
            <person name="Jackson S.A."/>
            <person name="Sutton T.D.S."/>
            <person name="Dobson A.D.W."/>
            <person name="Rama T."/>
        </authorList>
    </citation>
    <scope>NUCLEOTIDE SEQUENCE</scope>
    <source>
        <strain evidence="10">TRa018bII</strain>
    </source>
</reference>
<feature type="compositionally biased region" description="Polar residues" evidence="8">
    <location>
        <begin position="861"/>
        <end position="883"/>
    </location>
</feature>
<evidence type="ECO:0000256" key="7">
    <source>
        <dbReference type="ARBA" id="ARBA00022917"/>
    </source>
</evidence>
<feature type="compositionally biased region" description="Low complexity" evidence="8">
    <location>
        <begin position="213"/>
        <end position="229"/>
    </location>
</feature>
<evidence type="ECO:0000256" key="6">
    <source>
        <dbReference type="ARBA" id="ARBA00022884"/>
    </source>
</evidence>
<proteinExistence type="inferred from homology"/>
<feature type="compositionally biased region" description="Polar residues" evidence="8">
    <location>
        <begin position="559"/>
        <end position="605"/>
    </location>
</feature>
<feature type="compositionally biased region" description="Polar residues" evidence="8">
    <location>
        <begin position="1085"/>
        <end position="1109"/>
    </location>
</feature>
<dbReference type="Gene3D" id="1.25.40.180">
    <property type="match status" value="1"/>
</dbReference>
<dbReference type="SUPFAM" id="SSF48371">
    <property type="entry name" value="ARM repeat"/>
    <property type="match status" value="1"/>
</dbReference>
<evidence type="ECO:0000256" key="8">
    <source>
        <dbReference type="SAM" id="MobiDB-lite"/>
    </source>
</evidence>
<gene>
    <name evidence="10" type="ORF">BJ875DRAFT_374561</name>
</gene>
<feature type="compositionally biased region" description="Basic and acidic residues" evidence="8">
    <location>
        <begin position="675"/>
        <end position="782"/>
    </location>
</feature>
<organism evidence="10 11">
    <name type="scientific">Amylocarpus encephaloides</name>
    <dbReference type="NCBI Taxonomy" id="45428"/>
    <lineage>
        <taxon>Eukaryota</taxon>
        <taxon>Fungi</taxon>
        <taxon>Dikarya</taxon>
        <taxon>Ascomycota</taxon>
        <taxon>Pezizomycotina</taxon>
        <taxon>Leotiomycetes</taxon>
        <taxon>Helotiales</taxon>
        <taxon>Helotiales incertae sedis</taxon>
        <taxon>Amylocarpus</taxon>
    </lineage>
</organism>
<dbReference type="GO" id="GO:0003743">
    <property type="term" value="F:translation initiation factor activity"/>
    <property type="evidence" value="ECO:0007669"/>
    <property type="project" value="UniProtKB-KW"/>
</dbReference>
<feature type="compositionally biased region" description="Low complexity" evidence="8">
    <location>
        <begin position="169"/>
        <end position="183"/>
    </location>
</feature>
<comment type="similarity">
    <text evidence="2">Belongs to the eukaryotic initiation factor 4G family.</text>
</comment>
<evidence type="ECO:0000313" key="11">
    <source>
        <dbReference type="Proteomes" id="UP000824998"/>
    </source>
</evidence>
<feature type="compositionally biased region" description="Low complexity" evidence="8">
    <location>
        <begin position="327"/>
        <end position="340"/>
    </location>
</feature>
<dbReference type="Proteomes" id="UP000824998">
    <property type="component" value="Unassembled WGS sequence"/>
</dbReference>
<sequence>MTSVSQQSSIPNKASNSSSASQSTPSYASTAKKAVSSPPVATGSSTPSPAVAVGGSAPVQQHGKSSSISPVNGRTSIPPAVPAVSAPAVAHSSSAFNSGATDHSRKSSVTISATGPSGYVANGGPVGGSKGGIQFGSITDSPAASHSTPQIAQSTSAPIPIPSNPRVTSPAQSPSPIPQQIHSGGRPPSGLTGSNNGVTFGSLPGDGDRHMRQASGTHASAASGSTQATVQLRRESQSNNQSDMSNQSSNRGGFGGGRGRGNFNPQYQQQQMGYPPSNAPYNRNQGQGRGAMAPPFQGQGRPMGNFPNSPHQAARSPALTPSMPGTPNMNQAMPMQNPQQHYNAYGGYPQMPTQQVHPSFNSHPSHEPFNYNGRGARGKSKKNEKFAKRQRQNSRELFCHPIASQMPERRFSSDCESFGYQELRNFQPPLERSGPGHFMHIQQTNGPPPEAPMASRHASDEQSSSSLPPFPPSLFLDLQFETKLIDLSPASGNFDQFLTRKPQYPYPAQYDPRSMQQMQGGYMYPQMGYMSGAPPQSPQPGFQHPQNAYIPGQYAPQPMSRNSSQMSDQRPASSMGQPQTPSMTPTLAQPQTLQAKANTTQNTSYPRPARKSAAIVIKRPDGGALDLQSFKAPASPAPSTRARTPPVIASTPTPPPQSATPQHTRTDSVPAKSSDQIKAEIAEKVRKAAESDKAESERLAAENKAKAEEAAKLAEEKRQEEEKAKAEAEAKAAEEAKAKEEAEAKAAAEKAKKDEEDELERQIAEMEAAEVEREKKEAEALAKRAAAKAAEAKANEAKHKAEAEENDRRLKEQEREMERLEDENEKKRAEAEAKLNGDKVDIKTQIKNSLKGENKDDAPATPSTLASKLSNLTLGTGSGTSAPASDDSMGPPPPKAAPTKKVPAALNLAPLNTKPVEPPQPSAALQSLKSARFLSAINPALYPTNISSPNPALNSAVAAKGKSFKYDKEFLLQFQKVFVEKPSMEFESQIKALIGDGDGGSARSASARGGGGMGPRSSSTRGNAPGAFAMGQFGAGVGGKTLPPGTTSAERFAMSSGSASRPAINAMSSFSRPGGAFPSGIGMTRTPSSSNMGYNMPNSPRQSNRSQRGGSKRDSHQGGNGKSEAQAAKTMPLTAGMDLRPIQVSAGGWKPRSIGAPSATGAAGPTPGAAGGTGHMEPDMVQRKVKAALNKMTPEKFDKIADQILAIAAQSKDEADGRTLRQVIQLTFEKATDEAHWASMYAKFCKRMLETMSPDIKDESILDKNGNIVSGGNLFRKYLLNRCQEEFERGWKLDLPDKPEGERGDEKSAEAAMLSDEYYIAAAAKRRGLGLVQFIGELYKLSMLTERIMHECVRKLVDYTGIPDDAEIESLTKLLKTIGSNLDSTEKGKPMMNVYFTRIQAMIDTPDLPSRLRFMLMDVVDLRKKRWASKENNKGPKTLDEVRVEAEAAAAQKAAENARGPRGGGGGGRMQMGRGDSRNFQNQYGNQPPVDYQKNTVGMDDLRRLTNKGGANRHISQNMSFGPTAMFSSRSNSGRKMGPGGSLSRAGEDSGASSRTGTPPQQKEKESATSANAFSLLAQLGSGETENPASPPSSSVSPALSKATPATAEKSSGKKDNEP</sequence>
<evidence type="ECO:0000256" key="2">
    <source>
        <dbReference type="ARBA" id="ARBA00005775"/>
    </source>
</evidence>
<evidence type="ECO:0000256" key="1">
    <source>
        <dbReference type="ARBA" id="ARBA00004496"/>
    </source>
</evidence>
<feature type="compositionally biased region" description="Gly residues" evidence="8">
    <location>
        <begin position="1461"/>
        <end position="1470"/>
    </location>
</feature>
<dbReference type="FunFam" id="1.20.970.30:FF:000001">
    <property type="entry name" value="Eukaryotic translation initiation factor subunit eIF-4F, putative"/>
    <property type="match status" value="1"/>
</dbReference>
<feature type="compositionally biased region" description="Polar residues" evidence="8">
    <location>
        <begin position="1514"/>
        <end position="1534"/>
    </location>
</feature>
<keyword evidence="11" id="KW-1185">Reference proteome</keyword>
<feature type="compositionally biased region" description="Low complexity" evidence="8">
    <location>
        <begin position="7"/>
        <end position="31"/>
    </location>
</feature>
<feature type="region of interest" description="Disordered" evidence="8">
    <location>
        <begin position="997"/>
        <end position="1027"/>
    </location>
</feature>
<keyword evidence="6" id="KW-0694">RNA-binding</keyword>
<dbReference type="FunFam" id="1.25.40.180:FF:000020">
    <property type="entry name" value="Eukaryotic translation initiation factor subunit"/>
    <property type="match status" value="1"/>
</dbReference>
<comment type="subcellular location">
    <subcellularLocation>
        <location evidence="1">Cytoplasm</location>
    </subcellularLocation>
</comment>
<protein>
    <submittedName>
        <fullName evidence="10">Eukaryotic translation initiation factor 4 gamma</fullName>
    </submittedName>
</protein>
<comment type="caution">
    <text evidence="10">The sequence shown here is derived from an EMBL/GenBank/DDBJ whole genome shotgun (WGS) entry which is preliminary data.</text>
</comment>
<dbReference type="PANTHER" id="PTHR23253:SF9">
    <property type="entry name" value="EUKARYOTIC TRANSLATION INITIATION FACTOR 4 GAMMA 2"/>
    <property type="match status" value="1"/>
</dbReference>
<feature type="region of interest" description="Disordered" evidence="8">
    <location>
        <begin position="1450"/>
        <end position="1619"/>
    </location>
</feature>
<feature type="compositionally biased region" description="Polar residues" evidence="8">
    <location>
        <begin position="58"/>
        <end position="75"/>
    </location>
</feature>
<keyword evidence="5" id="KW-0597">Phosphoprotein</keyword>
<feature type="region of interest" description="Disordered" evidence="8">
    <location>
        <begin position="531"/>
        <end position="900"/>
    </location>
</feature>
<dbReference type="InterPro" id="IPR016024">
    <property type="entry name" value="ARM-type_fold"/>
</dbReference>
<evidence type="ECO:0000259" key="9">
    <source>
        <dbReference type="SMART" id="SM00543"/>
    </source>
</evidence>
<keyword evidence="7" id="KW-0648">Protein biosynthesis</keyword>
<dbReference type="InterPro" id="IPR022745">
    <property type="entry name" value="eIF4G1_eIF4E-bd"/>
</dbReference>
<feature type="compositionally biased region" description="Low complexity" evidence="8">
    <location>
        <begin position="1155"/>
        <end position="1168"/>
    </location>
</feature>
<dbReference type="SUPFAM" id="SSF101489">
    <property type="entry name" value="Eukaryotic initiation factor 4f subunit eIF4g, eIF4e-binding domain"/>
    <property type="match status" value="1"/>
</dbReference>
<feature type="compositionally biased region" description="Basic and acidic residues" evidence="8">
    <location>
        <begin position="790"/>
        <end position="858"/>
    </location>
</feature>
<name>A0A9P7YK62_9HELO</name>
<feature type="compositionally biased region" description="Polar residues" evidence="8">
    <location>
        <begin position="136"/>
        <end position="157"/>
    </location>
</feature>
<feature type="compositionally biased region" description="Polar residues" evidence="8">
    <location>
        <begin position="96"/>
        <end position="115"/>
    </location>
</feature>
<dbReference type="GO" id="GO:0010494">
    <property type="term" value="C:cytoplasmic stress granule"/>
    <property type="evidence" value="ECO:0007669"/>
    <property type="project" value="UniProtKB-ARBA"/>
</dbReference>
<feature type="domain" description="MIF4G" evidence="9">
    <location>
        <begin position="1182"/>
        <end position="1426"/>
    </location>
</feature>
<feature type="region of interest" description="Disordered" evidence="8">
    <location>
        <begin position="1145"/>
        <end position="1175"/>
    </location>
</feature>
<feature type="compositionally biased region" description="Low complexity" evidence="8">
    <location>
        <begin position="261"/>
        <end position="271"/>
    </location>
</feature>
<feature type="compositionally biased region" description="Polar residues" evidence="8">
    <location>
        <begin position="351"/>
        <end position="363"/>
    </location>
</feature>
<dbReference type="InterPro" id="IPR036211">
    <property type="entry name" value="eIF4G_eIF4E-bd_sf"/>
</dbReference>
<feature type="compositionally biased region" description="Low complexity" evidence="8">
    <location>
        <begin position="1592"/>
        <end position="1601"/>
    </location>
</feature>
<dbReference type="Pfam" id="PF12152">
    <property type="entry name" value="eIF_4G1"/>
    <property type="match status" value="1"/>
</dbReference>
<evidence type="ECO:0000256" key="5">
    <source>
        <dbReference type="ARBA" id="ARBA00022553"/>
    </source>
</evidence>